<evidence type="ECO:0000256" key="3">
    <source>
        <dbReference type="ARBA" id="ARBA00016337"/>
    </source>
</evidence>
<dbReference type="GO" id="GO:0046872">
    <property type="term" value="F:metal ion binding"/>
    <property type="evidence" value="ECO:0007669"/>
    <property type="project" value="UniProtKB-UniRule"/>
</dbReference>
<evidence type="ECO:0000256" key="1">
    <source>
        <dbReference type="ARBA" id="ARBA00008282"/>
    </source>
</evidence>
<comment type="catalytic activity">
    <reaction evidence="16 18">
        <text>L-threonyl-[protein] + FAD = FMN-L-threonyl-[protein] + AMP + H(+)</text>
        <dbReference type="Rhea" id="RHEA:36847"/>
        <dbReference type="Rhea" id="RHEA-COMP:11060"/>
        <dbReference type="Rhea" id="RHEA-COMP:11061"/>
        <dbReference type="ChEBI" id="CHEBI:15378"/>
        <dbReference type="ChEBI" id="CHEBI:30013"/>
        <dbReference type="ChEBI" id="CHEBI:57692"/>
        <dbReference type="ChEBI" id="CHEBI:74257"/>
        <dbReference type="ChEBI" id="CHEBI:456215"/>
        <dbReference type="EC" id="2.7.1.180"/>
    </reaction>
</comment>
<comment type="subcellular location">
    <subcellularLocation>
        <location evidence="17">Cell inner membrane</location>
        <topology evidence="17">Lipid-anchor</topology>
        <orientation evidence="17">Periplasmic side</orientation>
    </subcellularLocation>
</comment>
<name>A0A0M6ZU66_9HYPH</name>
<keyword evidence="13" id="KW-0564">Palmitate</keyword>
<dbReference type="GO" id="GO:0016740">
    <property type="term" value="F:transferase activity"/>
    <property type="evidence" value="ECO:0007669"/>
    <property type="project" value="UniProtKB-UniRule"/>
</dbReference>
<dbReference type="Proteomes" id="UP000053235">
    <property type="component" value="Unassembled WGS sequence"/>
</dbReference>
<evidence type="ECO:0000313" key="21">
    <source>
        <dbReference type="Proteomes" id="UP000053235"/>
    </source>
</evidence>
<keyword evidence="11 18" id="KW-0460">Magnesium</keyword>
<evidence type="ECO:0000256" key="6">
    <source>
        <dbReference type="ARBA" id="ARBA00022630"/>
    </source>
</evidence>
<gene>
    <name evidence="20" type="primary">apbE</name>
    <name evidence="20" type="ORF">LAX5112_00743</name>
</gene>
<dbReference type="PANTHER" id="PTHR30040">
    <property type="entry name" value="THIAMINE BIOSYNTHESIS LIPOPROTEIN APBE"/>
    <property type="match status" value="1"/>
</dbReference>
<dbReference type="Gene3D" id="3.10.520.10">
    <property type="entry name" value="ApbE-like domains"/>
    <property type="match status" value="1"/>
</dbReference>
<evidence type="ECO:0000256" key="14">
    <source>
        <dbReference type="ARBA" id="ARBA00023288"/>
    </source>
</evidence>
<dbReference type="FunFam" id="3.10.520.10:FF:000001">
    <property type="entry name" value="FAD:protein FMN transferase"/>
    <property type="match status" value="1"/>
</dbReference>
<evidence type="ECO:0000256" key="8">
    <source>
        <dbReference type="ARBA" id="ARBA00022723"/>
    </source>
</evidence>
<dbReference type="GO" id="GO:0005886">
    <property type="term" value="C:plasma membrane"/>
    <property type="evidence" value="ECO:0007669"/>
    <property type="project" value="UniProtKB-SubCell"/>
</dbReference>
<comment type="similarity">
    <text evidence="1 18">Belongs to the ApbE family.</text>
</comment>
<feature type="binding site" evidence="19">
    <location>
        <position position="312"/>
    </location>
    <ligand>
        <name>Mg(2+)</name>
        <dbReference type="ChEBI" id="CHEBI:18420"/>
    </ligand>
</feature>
<dbReference type="AlphaFoldDB" id="A0A0M6ZU66"/>
<evidence type="ECO:0000256" key="13">
    <source>
        <dbReference type="ARBA" id="ARBA00023139"/>
    </source>
</evidence>
<keyword evidence="4" id="KW-1003">Cell membrane</keyword>
<keyword evidence="10 18" id="KW-0274">FAD</keyword>
<proteinExistence type="inferred from homology"/>
<dbReference type="SUPFAM" id="SSF143631">
    <property type="entry name" value="ApbE-like"/>
    <property type="match status" value="1"/>
</dbReference>
<keyword evidence="14 20" id="KW-0449">Lipoprotein</keyword>
<dbReference type="InterPro" id="IPR003374">
    <property type="entry name" value="ApbE-like_sf"/>
</dbReference>
<dbReference type="Pfam" id="PF02424">
    <property type="entry name" value="ApbE"/>
    <property type="match status" value="1"/>
</dbReference>
<dbReference type="PANTHER" id="PTHR30040:SF2">
    <property type="entry name" value="FAD:PROTEIN FMN TRANSFERASE"/>
    <property type="match status" value="1"/>
</dbReference>
<evidence type="ECO:0000256" key="15">
    <source>
        <dbReference type="ARBA" id="ARBA00031306"/>
    </source>
</evidence>
<keyword evidence="8 18" id="KW-0479">Metal-binding</keyword>
<evidence type="ECO:0000256" key="11">
    <source>
        <dbReference type="ARBA" id="ARBA00022842"/>
    </source>
</evidence>
<dbReference type="PIRSF" id="PIRSF006268">
    <property type="entry name" value="ApbE"/>
    <property type="match status" value="1"/>
</dbReference>
<evidence type="ECO:0000256" key="4">
    <source>
        <dbReference type="ARBA" id="ARBA00022475"/>
    </source>
</evidence>
<evidence type="ECO:0000256" key="7">
    <source>
        <dbReference type="ARBA" id="ARBA00022679"/>
    </source>
</evidence>
<feature type="binding site" evidence="19">
    <location>
        <position position="316"/>
    </location>
    <ligand>
        <name>Mg(2+)</name>
        <dbReference type="ChEBI" id="CHEBI:18420"/>
    </ligand>
</feature>
<keyword evidence="9" id="KW-0732">Signal</keyword>
<comment type="cofactor">
    <cofactor evidence="19">
        <name>Mg(2+)</name>
        <dbReference type="ChEBI" id="CHEBI:18420"/>
    </cofactor>
    <cofactor evidence="19">
        <name>Mn(2+)</name>
        <dbReference type="ChEBI" id="CHEBI:29035"/>
    </cofactor>
    <text evidence="19">Magnesium. Can also use manganese.</text>
</comment>
<dbReference type="STRING" id="388408.LAX5112_00743"/>
<evidence type="ECO:0000256" key="16">
    <source>
        <dbReference type="ARBA" id="ARBA00048540"/>
    </source>
</evidence>
<keyword evidence="12" id="KW-0472">Membrane</keyword>
<evidence type="ECO:0000256" key="19">
    <source>
        <dbReference type="PIRSR" id="PIRSR006268-2"/>
    </source>
</evidence>
<dbReference type="EMBL" id="CXWD01000003">
    <property type="protein sequence ID" value="CTQ65751.1"/>
    <property type="molecule type" value="Genomic_DNA"/>
</dbReference>
<evidence type="ECO:0000256" key="12">
    <source>
        <dbReference type="ARBA" id="ARBA00023136"/>
    </source>
</evidence>
<keyword evidence="21" id="KW-1185">Reference proteome</keyword>
<evidence type="ECO:0000256" key="18">
    <source>
        <dbReference type="PIRNR" id="PIRNR006268"/>
    </source>
</evidence>
<evidence type="ECO:0000256" key="9">
    <source>
        <dbReference type="ARBA" id="ARBA00022729"/>
    </source>
</evidence>
<evidence type="ECO:0000313" key="20">
    <source>
        <dbReference type="EMBL" id="CTQ65751.1"/>
    </source>
</evidence>
<reference evidence="21" key="1">
    <citation type="submission" date="2015-07" db="EMBL/GenBank/DDBJ databases">
        <authorList>
            <person name="Rodrigo-Torres Lidia"/>
            <person name="Arahal R.David."/>
        </authorList>
    </citation>
    <scope>NUCLEOTIDE SEQUENCE [LARGE SCALE GENOMIC DNA]</scope>
    <source>
        <strain evidence="21">CECT 5112</strain>
    </source>
</reference>
<keyword evidence="6 18" id="KW-0285">Flavoprotein</keyword>
<dbReference type="EC" id="2.7.1.180" evidence="2 18"/>
<protein>
    <recommendedName>
        <fullName evidence="3 18">FAD:protein FMN transferase</fullName>
        <ecNumber evidence="2 18">2.7.1.180</ecNumber>
    </recommendedName>
    <alternativeName>
        <fullName evidence="15 18">Flavin transferase</fullName>
    </alternativeName>
</protein>
<accession>A0A0M6ZU66</accession>
<sequence length="363" mass="38609">MKSAAERVTLFAHDQSEMHTVPNNIVFSRRSFILMSLTLAACKGGSDIVELSGSTMGTSYTVNGVDHNRNVDQAALKKALEASLAQVNAQMSNWDASSEVSRFNALRSTAPVTVSEGFAEVVRASREINAASAGQFDITLGPVIEAWGFGSIGGSRPATAEANALAAARKVSGQTDGLKVNGTQISKSHPEAELYLPSIGKGYGVDQMAKVVASFGISDFMVEIGGDLYVSGRNADSMDWQIGIETPTAYTRSAYQVASVTNMGMATSGDYRNYFERDGERFSHIIDAHTGAPITHKTASATVLAENTMLADAWSTAMLVLGTERGLEIANQHDIAVLFIDRSTDADNGFASVASDKFKQLQA</sequence>
<evidence type="ECO:0000256" key="2">
    <source>
        <dbReference type="ARBA" id="ARBA00011955"/>
    </source>
</evidence>
<organism evidence="20 21">
    <name type="scientific">Roseibium alexandrii</name>
    <dbReference type="NCBI Taxonomy" id="388408"/>
    <lineage>
        <taxon>Bacteria</taxon>
        <taxon>Pseudomonadati</taxon>
        <taxon>Pseudomonadota</taxon>
        <taxon>Alphaproteobacteria</taxon>
        <taxon>Hyphomicrobiales</taxon>
        <taxon>Stappiaceae</taxon>
        <taxon>Roseibium</taxon>
    </lineage>
</organism>
<evidence type="ECO:0000256" key="5">
    <source>
        <dbReference type="ARBA" id="ARBA00022519"/>
    </source>
</evidence>
<keyword evidence="5" id="KW-0997">Cell inner membrane</keyword>
<dbReference type="RefSeq" id="WP_235812865.1">
    <property type="nucleotide sequence ID" value="NZ_CXWD01000003.1"/>
</dbReference>
<dbReference type="InterPro" id="IPR024932">
    <property type="entry name" value="ApbE"/>
</dbReference>
<evidence type="ECO:0000256" key="10">
    <source>
        <dbReference type="ARBA" id="ARBA00022827"/>
    </source>
</evidence>
<evidence type="ECO:0000256" key="17">
    <source>
        <dbReference type="ARBA" id="ARBA00060485"/>
    </source>
</evidence>
<feature type="binding site" evidence="19">
    <location>
        <position position="198"/>
    </location>
    <ligand>
        <name>Mg(2+)</name>
        <dbReference type="ChEBI" id="CHEBI:18420"/>
    </ligand>
</feature>
<keyword evidence="7 18" id="KW-0808">Transferase</keyword>